<keyword evidence="1" id="KW-0732">Signal</keyword>
<gene>
    <name evidence="2" type="ORF">UT78_C0004G0001</name>
</gene>
<dbReference type="AlphaFoldDB" id="A0A0G0R0Y2"/>
<protein>
    <submittedName>
        <fullName evidence="2">Uncharacterized protein</fullName>
    </submittedName>
</protein>
<feature type="signal peptide" evidence="1">
    <location>
        <begin position="1"/>
        <end position="22"/>
    </location>
</feature>
<comment type="caution">
    <text evidence="2">The sequence shown here is derived from an EMBL/GenBank/DDBJ whole genome shotgun (WGS) entry which is preliminary data.</text>
</comment>
<proteinExistence type="predicted"/>
<dbReference type="Proteomes" id="UP000034301">
    <property type="component" value="Unassembled WGS sequence"/>
</dbReference>
<name>A0A0G0R0Y2_9BACT</name>
<evidence type="ECO:0000256" key="1">
    <source>
        <dbReference type="SAM" id="SignalP"/>
    </source>
</evidence>
<organism evidence="2 3">
    <name type="scientific">Candidatus Nomurabacteria bacterium GW2011_GWF2_40_12</name>
    <dbReference type="NCBI Taxonomy" id="1618776"/>
    <lineage>
        <taxon>Bacteria</taxon>
        <taxon>Candidatus Nomuraibacteriota</taxon>
    </lineage>
</organism>
<sequence>MKNKIVLVFLFSLLVPVSFSSAYIPLPSSTDLGGASNPINIQILPDLNSQKRQENLLRESQLKAQYGYSVYSSCKPSACGNYNAIDPFSESSCLSMLEAWLGGGRCLAQRQKSNENIQCVTGYTKVLSNGWYVCSPVVAPTAPIKTNDQVCIDKFGAHIKWDGTKDSEGLLNCGCESGYQANSDGSECVLVSNVPVKTNDQICQDNFGLKSNWDGTKNNAGGLSCGCQNGYQFNQGQTQCISIPKAETKTIAPVIKKVLEVKENTTINKPDPIDKVVVTNTEEVKPKSFWAKIKNWLGF</sequence>
<feature type="chain" id="PRO_5002534154" evidence="1">
    <location>
        <begin position="23"/>
        <end position="299"/>
    </location>
</feature>
<accession>A0A0G0R0Y2</accession>
<evidence type="ECO:0000313" key="2">
    <source>
        <dbReference type="EMBL" id="KKR43391.1"/>
    </source>
</evidence>
<dbReference type="EMBL" id="LBYC01000004">
    <property type="protein sequence ID" value="KKR43391.1"/>
    <property type="molecule type" value="Genomic_DNA"/>
</dbReference>
<evidence type="ECO:0000313" key="3">
    <source>
        <dbReference type="Proteomes" id="UP000034301"/>
    </source>
</evidence>
<reference evidence="2 3" key="1">
    <citation type="journal article" date="2015" name="Nature">
        <title>rRNA introns, odd ribosomes, and small enigmatic genomes across a large radiation of phyla.</title>
        <authorList>
            <person name="Brown C.T."/>
            <person name="Hug L.A."/>
            <person name="Thomas B.C."/>
            <person name="Sharon I."/>
            <person name="Castelle C.J."/>
            <person name="Singh A."/>
            <person name="Wilkins M.J."/>
            <person name="Williams K.H."/>
            <person name="Banfield J.F."/>
        </authorList>
    </citation>
    <scope>NUCLEOTIDE SEQUENCE [LARGE SCALE GENOMIC DNA]</scope>
</reference>